<dbReference type="NCBIfam" id="TIGR03865">
    <property type="entry name" value="PQQ_CXXCW"/>
    <property type="match status" value="1"/>
</dbReference>
<dbReference type="SUPFAM" id="SSF52821">
    <property type="entry name" value="Rhodanese/Cell cycle control phosphatase"/>
    <property type="match status" value="1"/>
</dbReference>
<proteinExistence type="predicted"/>
<dbReference type="AlphaFoldDB" id="A0A2Z2NGN4"/>
<evidence type="ECO:0000313" key="3">
    <source>
        <dbReference type="Proteomes" id="UP000250079"/>
    </source>
</evidence>
<dbReference type="CDD" id="cd00158">
    <property type="entry name" value="RHOD"/>
    <property type="match status" value="1"/>
</dbReference>
<dbReference type="InterPro" id="IPR001763">
    <property type="entry name" value="Rhodanese-like_dom"/>
</dbReference>
<dbReference type="KEGG" id="gai:IMCC3135_00485"/>
<dbReference type="Gene3D" id="3.40.250.10">
    <property type="entry name" value="Rhodanese-like domain"/>
    <property type="match status" value="1"/>
</dbReference>
<dbReference type="Proteomes" id="UP000250079">
    <property type="component" value="Chromosome"/>
</dbReference>
<reference evidence="2 3" key="1">
    <citation type="submission" date="2016-12" db="EMBL/GenBank/DDBJ databases">
        <authorList>
            <person name="Song W.-J."/>
            <person name="Kurnit D.M."/>
        </authorList>
    </citation>
    <scope>NUCLEOTIDE SEQUENCE [LARGE SCALE GENOMIC DNA]</scope>
    <source>
        <strain evidence="2 3">IMCC3135</strain>
    </source>
</reference>
<dbReference type="InterPro" id="IPR022376">
    <property type="entry name" value="PQQ_CXXCW"/>
</dbReference>
<keyword evidence="3" id="KW-1185">Reference proteome</keyword>
<dbReference type="PROSITE" id="PS50206">
    <property type="entry name" value="RHODANESE_3"/>
    <property type="match status" value="1"/>
</dbReference>
<feature type="domain" description="Rhodanese" evidence="1">
    <location>
        <begin position="137"/>
        <end position="182"/>
    </location>
</feature>
<sequence>MILGSCEIAIHNKQLWLTLLLCLGCFSVMAVEEPAEYRMERYDDEVPDTLSGAVRISAVEALELQQDKGAVIVDVIPEHRQPEELPEDQLWLPVPHEGVAGAVWLPDVGYGLLSVVTETYFRTHLEKLTEGDLKHALVFYCRTNCWMSWNAAKRALEYGYSSVFWLAEGIEDWKFEGYELEMLEPAEGKRQTDR</sequence>
<name>A0A2Z2NGN4_9GAMM</name>
<dbReference type="Pfam" id="PF00581">
    <property type="entry name" value="Rhodanese"/>
    <property type="match status" value="1"/>
</dbReference>
<organism evidence="2 3">
    <name type="scientific">Granulosicoccus antarcticus IMCC3135</name>
    <dbReference type="NCBI Taxonomy" id="1192854"/>
    <lineage>
        <taxon>Bacteria</taxon>
        <taxon>Pseudomonadati</taxon>
        <taxon>Pseudomonadota</taxon>
        <taxon>Gammaproteobacteria</taxon>
        <taxon>Chromatiales</taxon>
        <taxon>Granulosicoccaceae</taxon>
        <taxon>Granulosicoccus</taxon>
    </lineage>
</organism>
<accession>A0A2Z2NGN4</accession>
<evidence type="ECO:0000313" key="2">
    <source>
        <dbReference type="EMBL" id="ASJ70223.1"/>
    </source>
</evidence>
<gene>
    <name evidence="2" type="ORF">IMCC3135_00485</name>
</gene>
<dbReference type="SMART" id="SM00450">
    <property type="entry name" value="RHOD"/>
    <property type="match status" value="1"/>
</dbReference>
<evidence type="ECO:0000259" key="1">
    <source>
        <dbReference type="PROSITE" id="PS50206"/>
    </source>
</evidence>
<dbReference type="InterPro" id="IPR036873">
    <property type="entry name" value="Rhodanese-like_dom_sf"/>
</dbReference>
<protein>
    <recommendedName>
        <fullName evidence="1">Rhodanese domain-containing protein</fullName>
    </recommendedName>
</protein>
<dbReference type="EMBL" id="CP018632">
    <property type="protein sequence ID" value="ASJ70223.1"/>
    <property type="molecule type" value="Genomic_DNA"/>
</dbReference>